<gene>
    <name evidence="1" type="ORF">NUW54_g4371</name>
</gene>
<keyword evidence="2" id="KW-1185">Reference proteome</keyword>
<evidence type="ECO:0000313" key="1">
    <source>
        <dbReference type="EMBL" id="KAJ3005360.1"/>
    </source>
</evidence>
<dbReference type="EMBL" id="JANSHE010000994">
    <property type="protein sequence ID" value="KAJ3005360.1"/>
    <property type="molecule type" value="Genomic_DNA"/>
</dbReference>
<name>A0ACC1PZ66_9APHY</name>
<comment type="caution">
    <text evidence="1">The sequence shown here is derived from an EMBL/GenBank/DDBJ whole genome shotgun (WGS) entry which is preliminary data.</text>
</comment>
<organism evidence="1 2">
    <name type="scientific">Trametes sanguinea</name>
    <dbReference type="NCBI Taxonomy" id="158606"/>
    <lineage>
        <taxon>Eukaryota</taxon>
        <taxon>Fungi</taxon>
        <taxon>Dikarya</taxon>
        <taxon>Basidiomycota</taxon>
        <taxon>Agaricomycotina</taxon>
        <taxon>Agaricomycetes</taxon>
        <taxon>Polyporales</taxon>
        <taxon>Polyporaceae</taxon>
        <taxon>Trametes</taxon>
    </lineage>
</organism>
<accession>A0ACC1PZ66</accession>
<proteinExistence type="predicted"/>
<sequence>MVSSLAEQLARSASLNANLLNEKARKQTQSESYLFTPKEARQHDIESLHALGVNGFLQLKALQPAIAPFEQPLFSDAAKSLDRTLQPAEQNAKLDATIAAFLPLLGPFLMDSPTGKVLEWLVRRFRIHEFNVEAVVSLFMPYHETPHFVKMVSILHIQDKSVLRFLQAYKTTAKPLHRNLLINEMVKSLEVARFASGILPAVLSHRSAGMHRALIAFHTGVLLEYIATSRALDENMMAILLPAALEPLQTASHAETKAKPALLQETILGSCLVLAAISQKTNLTAKAVKSIMLAVADCAERISPKQLIRTLVSIAAPQDQLDRLPKSVVEALVTIPGIQSELISAMAWVGAEKFLIPLINHLLTRLDDDLVGDIVEALVTSQSLPSVVARSTAAMLIRELVHGEETAQSTVAMRQVLSHLHQRHPKAVETASRALIADEQDTSEAVERLILSLSVSVAGPSSADAETATLLVASANADAAIRARSVGDLLARVSDDKVAETEKQSISSTLLLRVHDSDATVLKALYTSSPDVAVHALLTPTPTAYLDALIQALHGSSAKPSRDVIRAHFSFLFSHFLPALSSREEDTEKTREVTRRIAVDIVLPFLLFTKPRMKTAQTVWGILETAEDQGLDPAMFELLGGCVEAVRQHGRAADDEGQPRGRRQDSRQVLLQRLPIVE</sequence>
<protein>
    <submittedName>
        <fullName evidence="1">Uncharacterized protein</fullName>
    </submittedName>
</protein>
<dbReference type="Proteomes" id="UP001144978">
    <property type="component" value="Unassembled WGS sequence"/>
</dbReference>
<reference evidence="1" key="1">
    <citation type="submission" date="2022-08" db="EMBL/GenBank/DDBJ databases">
        <title>Genome Sequence of Pycnoporus sanguineus.</title>
        <authorList>
            <person name="Buettner E."/>
        </authorList>
    </citation>
    <scope>NUCLEOTIDE SEQUENCE</scope>
    <source>
        <strain evidence="1">CG-C14</strain>
    </source>
</reference>
<evidence type="ECO:0000313" key="2">
    <source>
        <dbReference type="Proteomes" id="UP001144978"/>
    </source>
</evidence>